<feature type="transmembrane region" description="Helical" evidence="1">
    <location>
        <begin position="153"/>
        <end position="174"/>
    </location>
</feature>
<proteinExistence type="predicted"/>
<dbReference type="RefSeq" id="WP_073049464.1">
    <property type="nucleotide sequence ID" value="NZ_FQZL01000013.1"/>
</dbReference>
<evidence type="ECO:0000313" key="2">
    <source>
        <dbReference type="EMBL" id="SHJ21753.1"/>
    </source>
</evidence>
<evidence type="ECO:0000313" key="3">
    <source>
        <dbReference type="Proteomes" id="UP000184052"/>
    </source>
</evidence>
<name>A0A1M6HHW2_9FIRM</name>
<dbReference type="AlphaFoldDB" id="A0A1M6HHW2"/>
<evidence type="ECO:0000256" key="1">
    <source>
        <dbReference type="SAM" id="Phobius"/>
    </source>
</evidence>
<dbReference type="OrthoDB" id="1707612at2"/>
<gene>
    <name evidence="2" type="ORF">SAMN02745751_02023</name>
</gene>
<dbReference type="Proteomes" id="UP000184052">
    <property type="component" value="Unassembled WGS sequence"/>
</dbReference>
<keyword evidence="3" id="KW-1185">Reference proteome</keyword>
<reference evidence="2 3" key="1">
    <citation type="submission" date="2016-11" db="EMBL/GenBank/DDBJ databases">
        <authorList>
            <person name="Jaros S."/>
            <person name="Januszkiewicz K."/>
            <person name="Wedrychowicz H."/>
        </authorList>
    </citation>
    <scope>NUCLEOTIDE SEQUENCE [LARGE SCALE GENOMIC DNA]</scope>
    <source>
        <strain evidence="2 3">DSM 17477</strain>
    </source>
</reference>
<accession>A0A1M6HHW2</accession>
<organism evidence="2 3">
    <name type="scientific">Dethiosulfatibacter aminovorans DSM 17477</name>
    <dbReference type="NCBI Taxonomy" id="1121476"/>
    <lineage>
        <taxon>Bacteria</taxon>
        <taxon>Bacillati</taxon>
        <taxon>Bacillota</taxon>
        <taxon>Tissierellia</taxon>
        <taxon>Dethiosulfatibacter</taxon>
    </lineage>
</organism>
<feature type="transmembrane region" description="Helical" evidence="1">
    <location>
        <begin position="7"/>
        <end position="28"/>
    </location>
</feature>
<feature type="transmembrane region" description="Helical" evidence="1">
    <location>
        <begin position="127"/>
        <end position="147"/>
    </location>
</feature>
<keyword evidence="1" id="KW-0812">Transmembrane</keyword>
<dbReference type="EMBL" id="FQZL01000013">
    <property type="protein sequence ID" value="SHJ21753.1"/>
    <property type="molecule type" value="Genomic_DNA"/>
</dbReference>
<feature type="transmembrane region" description="Helical" evidence="1">
    <location>
        <begin position="40"/>
        <end position="62"/>
    </location>
</feature>
<dbReference type="InterPro" id="IPR017195">
    <property type="entry name" value="ABC_thiamin-permease_prd"/>
</dbReference>
<keyword evidence="1" id="KW-1133">Transmembrane helix</keyword>
<sequence length="182" mass="19145">MKRKKSFLDGFTVFELMVIGLTAALGLASKPIVVPITHLITGPLFIPGGAVAGGIYMMWIVLGASLVGKRGAATLIALTQGLIVMLTGSFGTHGVVSLVTYGLPGLMVDLAFLVLRKKYVEPADFFLAGVLANLSGTYMSNLVFFRLPMLPLVLSLSTGALSGGLGGLLAYSIYKRVHKMIA</sequence>
<dbReference type="Pfam" id="PF09819">
    <property type="entry name" value="ABC_cobalt"/>
    <property type="match status" value="1"/>
</dbReference>
<dbReference type="STRING" id="1121476.SAMN02745751_02023"/>
<protein>
    <submittedName>
        <fullName evidence="2">ABC-type cobalt transport system, permease component</fullName>
    </submittedName>
</protein>
<keyword evidence="1" id="KW-0472">Membrane</keyword>